<sequence>MTVKDKVFFFWGGMDTLAIILYCLNSVQKGRMPVISDALSFIDLWSAHSTLVPGALVLLLFALDLGLLLSFILSAIFFFKRQRCAVKFALFQEVFRLISFRCSVAFFPLLADVTGISNVWVNLVLFMISETLKLYSLIYYKYAKKGVRA</sequence>
<dbReference type="AlphaFoldDB" id="A0AAE2ECN8"/>
<dbReference type="Proteomes" id="UP000033344">
    <property type="component" value="Unassembled WGS sequence"/>
</dbReference>
<keyword evidence="1" id="KW-0472">Membrane</keyword>
<evidence type="ECO:0000256" key="1">
    <source>
        <dbReference type="SAM" id="Phobius"/>
    </source>
</evidence>
<keyword evidence="1" id="KW-0812">Transmembrane</keyword>
<feature type="transmembrane region" description="Helical" evidence="1">
    <location>
        <begin position="7"/>
        <end position="27"/>
    </location>
</feature>
<feature type="transmembrane region" description="Helical" evidence="1">
    <location>
        <begin position="55"/>
        <end position="79"/>
    </location>
</feature>
<keyword evidence="1" id="KW-1133">Transmembrane helix</keyword>
<comment type="caution">
    <text evidence="2">The sequence shown here is derived from an EMBL/GenBank/DDBJ whole genome shotgun (WGS) entry which is preliminary data.</text>
</comment>
<protein>
    <submittedName>
        <fullName evidence="2">Uncharacterized protein</fullName>
    </submittedName>
</protein>
<dbReference type="EMBL" id="JZYG01000013">
    <property type="protein sequence ID" value="KJM37120.1"/>
    <property type="molecule type" value="Genomic_DNA"/>
</dbReference>
<reference evidence="2 3" key="1">
    <citation type="submission" date="2015-03" db="EMBL/GenBank/DDBJ databases">
        <authorList>
            <person name="McCorrison J."/>
            <person name="Sanka R."/>
            <person name="Adams M."/>
            <person name="Brinkac L."/>
            <person name="Nierman W."/>
            <person name="Sutton G."/>
            <person name="Nelson K."/>
            <person name="Kiedrowski L."/>
            <person name="Guerrero D."/>
            <person name="Bonomo R."/>
        </authorList>
    </citation>
    <scope>NUCLEOTIDE SEQUENCE [LARGE SCALE GENOMIC DNA]</scope>
    <source>
        <strain evidence="2 3">42324</strain>
    </source>
</reference>
<proteinExistence type="predicted"/>
<dbReference type="RefSeq" id="WP_045294455.1">
    <property type="nucleotide sequence ID" value="NZ_JZYG01000013.1"/>
</dbReference>
<accession>A0AAE2ECN8</accession>
<evidence type="ECO:0000313" key="3">
    <source>
        <dbReference type="Proteomes" id="UP000033344"/>
    </source>
</evidence>
<organism evidence="2 3">
    <name type="scientific">Enterobacter cloacae subsp. cloacae</name>
    <dbReference type="NCBI Taxonomy" id="336306"/>
    <lineage>
        <taxon>Bacteria</taxon>
        <taxon>Pseudomonadati</taxon>
        <taxon>Pseudomonadota</taxon>
        <taxon>Gammaproteobacteria</taxon>
        <taxon>Enterobacterales</taxon>
        <taxon>Enterobacteriaceae</taxon>
        <taxon>Enterobacter</taxon>
        <taxon>Enterobacter cloacae complex</taxon>
    </lineage>
</organism>
<evidence type="ECO:0000313" key="2">
    <source>
        <dbReference type="EMBL" id="KJM37120.1"/>
    </source>
</evidence>
<name>A0AAE2ECN8_ENTCL</name>
<feature type="transmembrane region" description="Helical" evidence="1">
    <location>
        <begin position="119"/>
        <end position="140"/>
    </location>
</feature>
<gene>
    <name evidence="2" type="ORF">SS44_13250</name>
</gene>